<evidence type="ECO:0000313" key="2">
    <source>
        <dbReference type="EMBL" id="SCB60815.1"/>
    </source>
</evidence>
<dbReference type="Proteomes" id="UP000198723">
    <property type="component" value="Unassembled WGS sequence"/>
</dbReference>
<dbReference type="InterPro" id="IPR010390">
    <property type="entry name" value="ABC-2_transporter-like"/>
</dbReference>
<dbReference type="EMBL" id="FMAJ01000013">
    <property type="protein sequence ID" value="SCB60815.1"/>
    <property type="molecule type" value="Genomic_DNA"/>
</dbReference>
<feature type="transmembrane region" description="Helical" evidence="1">
    <location>
        <begin position="233"/>
        <end position="254"/>
    </location>
</feature>
<dbReference type="Pfam" id="PF06182">
    <property type="entry name" value="ABC2_membrane_6"/>
    <property type="match status" value="1"/>
</dbReference>
<feature type="transmembrane region" description="Helical" evidence="1">
    <location>
        <begin position="180"/>
        <end position="199"/>
    </location>
</feature>
<evidence type="ECO:0000313" key="3">
    <source>
        <dbReference type="Proteomes" id="UP000198723"/>
    </source>
</evidence>
<dbReference type="RefSeq" id="WP_064692189.1">
    <property type="nucleotide sequence ID" value="NZ_FMAJ01000013.1"/>
</dbReference>
<organism evidence="2 3">
    <name type="scientific">Rhizobium aethiopicum</name>
    <dbReference type="NCBI Taxonomy" id="1138170"/>
    <lineage>
        <taxon>Bacteria</taxon>
        <taxon>Pseudomonadati</taxon>
        <taxon>Pseudomonadota</taxon>
        <taxon>Alphaproteobacteria</taxon>
        <taxon>Hyphomicrobiales</taxon>
        <taxon>Rhizobiaceae</taxon>
        <taxon>Rhizobium/Agrobacterium group</taxon>
        <taxon>Rhizobium</taxon>
    </lineage>
</organism>
<keyword evidence="1" id="KW-1133">Transmembrane helix</keyword>
<dbReference type="STRING" id="1138170.GA0061105_11354"/>
<proteinExistence type="predicted"/>
<feature type="transmembrane region" description="Helical" evidence="1">
    <location>
        <begin position="122"/>
        <end position="142"/>
    </location>
</feature>
<dbReference type="AlphaFoldDB" id="A0A1C3Y8S8"/>
<dbReference type="PANTHER" id="PTHR36832:SF2">
    <property type="entry name" value="INTEGRAL MEMBRANE PROTEIN"/>
    <property type="match status" value="1"/>
</dbReference>
<feature type="transmembrane region" description="Helical" evidence="1">
    <location>
        <begin position="148"/>
        <end position="173"/>
    </location>
</feature>
<evidence type="ECO:0000256" key="1">
    <source>
        <dbReference type="SAM" id="Phobius"/>
    </source>
</evidence>
<name>A0A1C3Y8S8_9HYPH</name>
<sequence>MNAYLAFTRSAFHAQLAYRNEVWANIFGKLVQVVARVAIWLAVYGGIGATVVDGVSLQQMVTYALLGGAVMGATRPERVIGEIGRSLKSGDIAVWLLKPLSYPLYLFANECGSFSYRLATQVIPTIAFTALFYGMLAPASLFHGLMFLVFWALSFVLIFLMSALFGLIAFWLMTSFSLDWILGALLHLFSGLLVPFWFFPEPLATIARHLPFAWVVYYPNAVYLGRLSVADTWLHLGLGLGWAGLFLLGVLWLWRMASRRITVQGG</sequence>
<gene>
    <name evidence="2" type="ORF">GA0061105_11354</name>
</gene>
<reference evidence="2 3" key="1">
    <citation type="submission" date="2016-08" db="EMBL/GenBank/DDBJ databases">
        <authorList>
            <person name="Seilhamer J.J."/>
        </authorList>
    </citation>
    <scope>NUCLEOTIDE SEQUENCE [LARGE SCALE GENOMIC DNA]</scope>
    <source>
        <strain evidence="2 3">HBR26</strain>
    </source>
</reference>
<accession>A0A1C3Y8S8</accession>
<keyword evidence="1" id="KW-0472">Membrane</keyword>
<keyword evidence="1" id="KW-0812">Transmembrane</keyword>
<protein>
    <submittedName>
        <fullName evidence="2">ABC-2 type transport system permease protein</fullName>
    </submittedName>
</protein>
<dbReference type="PANTHER" id="PTHR36832">
    <property type="entry name" value="SLR1174 PROTEIN-RELATED"/>
    <property type="match status" value="1"/>
</dbReference>